<accession>A0A370DEY0</accession>
<protein>
    <submittedName>
        <fullName evidence="7">DUF423 domain-containing protein</fullName>
    </submittedName>
</protein>
<evidence type="ECO:0000256" key="3">
    <source>
        <dbReference type="ARBA" id="ARBA00022692"/>
    </source>
</evidence>
<evidence type="ECO:0000256" key="2">
    <source>
        <dbReference type="ARBA" id="ARBA00009694"/>
    </source>
</evidence>
<comment type="caution">
    <text evidence="7">The sequence shown here is derived from an EMBL/GenBank/DDBJ whole genome shotgun (WGS) entry which is preliminary data.</text>
</comment>
<evidence type="ECO:0000256" key="6">
    <source>
        <dbReference type="SAM" id="Phobius"/>
    </source>
</evidence>
<evidence type="ECO:0000256" key="4">
    <source>
        <dbReference type="ARBA" id="ARBA00022989"/>
    </source>
</evidence>
<name>A0A370DEY0_9GAMM</name>
<keyword evidence="5 6" id="KW-0472">Membrane</keyword>
<evidence type="ECO:0000256" key="1">
    <source>
        <dbReference type="ARBA" id="ARBA00004141"/>
    </source>
</evidence>
<dbReference type="Proteomes" id="UP000254771">
    <property type="component" value="Unassembled WGS sequence"/>
</dbReference>
<gene>
    <name evidence="7" type="ORF">DIZ78_14420</name>
</gene>
<feature type="transmembrane region" description="Helical" evidence="6">
    <location>
        <begin position="44"/>
        <end position="61"/>
    </location>
</feature>
<keyword evidence="8" id="KW-1185">Reference proteome</keyword>
<dbReference type="Pfam" id="PF04241">
    <property type="entry name" value="DUF423"/>
    <property type="match status" value="1"/>
</dbReference>
<feature type="transmembrane region" description="Helical" evidence="6">
    <location>
        <begin position="73"/>
        <end position="91"/>
    </location>
</feature>
<organism evidence="7 8">
    <name type="scientific">endosymbiont of Escarpia spicata</name>
    <dbReference type="NCBI Taxonomy" id="2200908"/>
    <lineage>
        <taxon>Bacteria</taxon>
        <taxon>Pseudomonadati</taxon>
        <taxon>Pseudomonadota</taxon>
        <taxon>Gammaproteobacteria</taxon>
        <taxon>sulfur-oxidizing symbionts</taxon>
    </lineage>
</organism>
<reference evidence="7 8" key="1">
    <citation type="journal article" date="2018" name="ISME J.">
        <title>Endosymbiont genomes yield clues of tubeworm success.</title>
        <authorList>
            <person name="Li Y."/>
            <person name="Liles M.R."/>
            <person name="Halanych K.M."/>
        </authorList>
    </citation>
    <scope>NUCLEOTIDE SEQUENCE [LARGE SCALE GENOMIC DNA]</scope>
    <source>
        <strain evidence="7">A1462</strain>
    </source>
</reference>
<dbReference type="AlphaFoldDB" id="A0A370DEY0"/>
<evidence type="ECO:0000313" key="8">
    <source>
        <dbReference type="Proteomes" id="UP000254771"/>
    </source>
</evidence>
<dbReference type="InterPro" id="IPR006696">
    <property type="entry name" value="DUF423"/>
</dbReference>
<evidence type="ECO:0000313" key="7">
    <source>
        <dbReference type="EMBL" id="RDH83468.1"/>
    </source>
</evidence>
<comment type="similarity">
    <text evidence="2">Belongs to the UPF0382 family.</text>
</comment>
<comment type="subcellular location">
    <subcellularLocation>
        <location evidence="1">Membrane</location>
        <topology evidence="1">Multi-pass membrane protein</topology>
    </subcellularLocation>
</comment>
<keyword evidence="4 6" id="KW-1133">Transmembrane helix</keyword>
<evidence type="ECO:0000256" key="5">
    <source>
        <dbReference type="ARBA" id="ARBA00023136"/>
    </source>
</evidence>
<dbReference type="PANTHER" id="PTHR43461:SF1">
    <property type="entry name" value="TRANSMEMBRANE PROTEIN 256"/>
    <property type="match status" value="1"/>
</dbReference>
<dbReference type="PANTHER" id="PTHR43461">
    <property type="entry name" value="TRANSMEMBRANE PROTEIN 256"/>
    <property type="match status" value="1"/>
</dbReference>
<proteinExistence type="inferred from homology"/>
<feature type="transmembrane region" description="Helical" evidence="6">
    <location>
        <begin position="97"/>
        <end position="119"/>
    </location>
</feature>
<dbReference type="EMBL" id="QFXE01000019">
    <property type="protein sequence ID" value="RDH83468.1"/>
    <property type="molecule type" value="Genomic_DNA"/>
</dbReference>
<keyword evidence="3 6" id="KW-0812">Transmembrane</keyword>
<sequence>MARNFLFIGAVSGCLTVVIGAFGAHSLKELVTPEMLLVFQKGVHYQGVHSLALLAVGLLALHTRSTALTISGWSFISGILLFSGSLYLLVLTGVNPWGMVTPIGGTAFIVGWISLALAARRIG</sequence>
<dbReference type="GO" id="GO:0005886">
    <property type="term" value="C:plasma membrane"/>
    <property type="evidence" value="ECO:0007669"/>
    <property type="project" value="TreeGrafter"/>
</dbReference>